<accession>A0AAW5B303</accession>
<feature type="domain" description="PAS" evidence="4">
    <location>
        <begin position="33"/>
        <end position="64"/>
    </location>
</feature>
<dbReference type="Pfam" id="PF00015">
    <property type="entry name" value="MCPsignal"/>
    <property type="match status" value="1"/>
</dbReference>
<dbReference type="NCBIfam" id="TIGR00229">
    <property type="entry name" value="sensory_box"/>
    <property type="match status" value="1"/>
</dbReference>
<name>A0AAW5B303_9BACI</name>
<protein>
    <submittedName>
        <fullName evidence="6">PAS domain-containing protein</fullName>
    </submittedName>
</protein>
<keyword evidence="7" id="KW-1185">Reference proteome</keyword>
<dbReference type="InterPro" id="IPR000014">
    <property type="entry name" value="PAS"/>
</dbReference>
<evidence type="ECO:0000259" key="3">
    <source>
        <dbReference type="PROSITE" id="PS50111"/>
    </source>
</evidence>
<dbReference type="PANTHER" id="PTHR32089">
    <property type="entry name" value="METHYL-ACCEPTING CHEMOTAXIS PROTEIN MCPB"/>
    <property type="match status" value="1"/>
</dbReference>
<dbReference type="GO" id="GO:0007165">
    <property type="term" value="P:signal transduction"/>
    <property type="evidence" value="ECO:0007669"/>
    <property type="project" value="UniProtKB-KW"/>
</dbReference>
<dbReference type="EMBL" id="JAIFZM010000003">
    <property type="protein sequence ID" value="MCG3418318.1"/>
    <property type="molecule type" value="Genomic_DNA"/>
</dbReference>
<dbReference type="InterPro" id="IPR004089">
    <property type="entry name" value="MCPsignal_dom"/>
</dbReference>
<dbReference type="PROSITE" id="PS50113">
    <property type="entry name" value="PAC"/>
    <property type="match status" value="1"/>
</dbReference>
<dbReference type="GO" id="GO:0016020">
    <property type="term" value="C:membrane"/>
    <property type="evidence" value="ECO:0007669"/>
    <property type="project" value="InterPro"/>
</dbReference>
<dbReference type="InterPro" id="IPR035965">
    <property type="entry name" value="PAS-like_dom_sf"/>
</dbReference>
<sequence length="304" mass="34004">MIHTKETEQVTDMHVVKAIEENLAIIRFGLDYRVAYVNDVFARTVGYTTDEMLGMHHKELCFPEFANSPDYNQFWSNILKGRSFQDKIERKGKDNKRIWLEATYMPIFDETQTKVIGVSKVATDITDRHKAIMGVGDQLNLMSTNLNSKASAGIERSEDLLALIGSITKVSGKNTENLAQLEKETQSIQEIVKTVKAIASQTNLLALNAAIEAARAGEHGRGFNVVAQEVRKLSNNVEKSITQIRGNIERITSEINTISAGTKDVQEHIMEGQVKVQTTVEDFKDLTESSKQLDGQAQQFTELL</sequence>
<comment type="caution">
    <text evidence="6">The sequence shown here is derived from an EMBL/GenBank/DDBJ whole genome shotgun (WGS) entry which is preliminary data.</text>
</comment>
<organism evidence="6 7">
    <name type="scientific">Oceanobacillus jordanicus</name>
    <dbReference type="NCBI Taxonomy" id="2867266"/>
    <lineage>
        <taxon>Bacteria</taxon>
        <taxon>Bacillati</taxon>
        <taxon>Bacillota</taxon>
        <taxon>Bacilli</taxon>
        <taxon>Bacillales</taxon>
        <taxon>Bacillaceae</taxon>
        <taxon>Oceanobacillus</taxon>
    </lineage>
</organism>
<reference evidence="6 7" key="1">
    <citation type="journal article" date="2022" name="Evol. Bioinform. Online">
        <title>Draft Genome Sequence of Oceanobacillus jordanicus Strain GSFE11, a Halotolerant Plant Growth-Promoting Bacterial Endophyte Isolated From the Jordan Valley.</title>
        <authorList>
            <person name="Alhindi T."/>
            <person name="Albdaiwi R."/>
        </authorList>
    </citation>
    <scope>NUCLEOTIDE SEQUENCE [LARGE SCALE GENOMIC DNA]</scope>
    <source>
        <strain evidence="6 7">GSFE11</strain>
    </source>
</reference>
<dbReference type="PROSITE" id="PS50111">
    <property type="entry name" value="CHEMOTAXIS_TRANSDUC_2"/>
    <property type="match status" value="1"/>
</dbReference>
<proteinExistence type="predicted"/>
<feature type="domain" description="Methyl-accepting transducer" evidence="3">
    <location>
        <begin position="150"/>
        <end position="304"/>
    </location>
</feature>
<dbReference type="Gene3D" id="1.10.287.950">
    <property type="entry name" value="Methyl-accepting chemotaxis protein"/>
    <property type="match status" value="1"/>
</dbReference>
<dbReference type="Gene3D" id="3.30.450.20">
    <property type="entry name" value="PAS domain"/>
    <property type="match status" value="1"/>
</dbReference>
<evidence type="ECO:0000256" key="1">
    <source>
        <dbReference type="ARBA" id="ARBA00023224"/>
    </source>
</evidence>
<dbReference type="InterPro" id="IPR000700">
    <property type="entry name" value="PAS-assoc_C"/>
</dbReference>
<gene>
    <name evidence="6" type="ORF">K3T81_04055</name>
</gene>
<keyword evidence="1 2" id="KW-0807">Transducer</keyword>
<dbReference type="CDD" id="cd00130">
    <property type="entry name" value="PAS"/>
    <property type="match status" value="1"/>
</dbReference>
<dbReference type="Proteomes" id="UP001199631">
    <property type="component" value="Unassembled WGS sequence"/>
</dbReference>
<evidence type="ECO:0000259" key="4">
    <source>
        <dbReference type="PROSITE" id="PS50112"/>
    </source>
</evidence>
<dbReference type="PROSITE" id="PS50112">
    <property type="entry name" value="PAS"/>
    <property type="match status" value="1"/>
</dbReference>
<dbReference type="InterPro" id="IPR013656">
    <property type="entry name" value="PAS_4"/>
</dbReference>
<feature type="domain" description="PAC" evidence="5">
    <location>
        <begin position="82"/>
        <end position="137"/>
    </location>
</feature>
<evidence type="ECO:0000259" key="5">
    <source>
        <dbReference type="PROSITE" id="PS50113"/>
    </source>
</evidence>
<dbReference type="SMART" id="SM00283">
    <property type="entry name" value="MA"/>
    <property type="match status" value="1"/>
</dbReference>
<dbReference type="AlphaFoldDB" id="A0AAW5B303"/>
<dbReference type="SUPFAM" id="SSF55785">
    <property type="entry name" value="PYP-like sensor domain (PAS domain)"/>
    <property type="match status" value="1"/>
</dbReference>
<evidence type="ECO:0000313" key="6">
    <source>
        <dbReference type="EMBL" id="MCG3418318.1"/>
    </source>
</evidence>
<evidence type="ECO:0000256" key="2">
    <source>
        <dbReference type="PROSITE-ProRule" id="PRU00284"/>
    </source>
</evidence>
<dbReference type="SUPFAM" id="SSF58104">
    <property type="entry name" value="Methyl-accepting chemotaxis protein (MCP) signaling domain"/>
    <property type="match status" value="1"/>
</dbReference>
<evidence type="ECO:0000313" key="7">
    <source>
        <dbReference type="Proteomes" id="UP001199631"/>
    </source>
</evidence>
<dbReference type="PANTHER" id="PTHR32089:SF112">
    <property type="entry name" value="LYSOZYME-LIKE PROTEIN-RELATED"/>
    <property type="match status" value="1"/>
</dbReference>
<dbReference type="Pfam" id="PF08448">
    <property type="entry name" value="PAS_4"/>
    <property type="match status" value="1"/>
</dbReference>